<name>A0A650D7I7_PSESF</name>
<reference evidence="1" key="1">
    <citation type="submission" date="2019-08" db="EMBL/GenBank/DDBJ databases">
        <title>Genomic analyses of Pseudomonas syringae pv. actinidiae isolated in Korea suggest the transfer of the bacterial pathogen via kiwifruit pollen.</title>
        <authorList>
            <person name="Kim G.H."/>
            <person name="Lee Y.S."/>
            <person name="Yung J.S."/>
            <person name="Koh Y.J."/>
            <person name="Poulter R.T.M."/>
            <person name="Butler M.I."/>
        </authorList>
    </citation>
    <scope>NUCLEOTIDE SEQUENCE</scope>
    <source>
        <strain evidence="1">KKB1531</strain>
    </source>
</reference>
<accession>A0A650D7I7</accession>
<proteinExistence type="predicted"/>
<organism evidence="1">
    <name type="scientific">Pseudomonas syringae pv. actinidiae</name>
    <dbReference type="NCBI Taxonomy" id="103796"/>
    <lineage>
        <taxon>Bacteria</taxon>
        <taxon>Pseudomonadati</taxon>
        <taxon>Pseudomonadota</taxon>
        <taxon>Gammaproteobacteria</taxon>
        <taxon>Pseudomonadales</taxon>
        <taxon>Pseudomonadaceae</taxon>
        <taxon>Pseudomonas</taxon>
        <taxon>Pseudomonas syringae</taxon>
    </lineage>
</organism>
<evidence type="ECO:0000313" key="1">
    <source>
        <dbReference type="EMBL" id="QGR26327.1"/>
    </source>
</evidence>
<dbReference type="AlphaFoldDB" id="A0A650D7I7"/>
<protein>
    <submittedName>
        <fullName evidence="1">Uncharacterized protein</fullName>
    </submittedName>
</protein>
<sequence length="43" mass="4612">MAVMKITARTMVSKTGQVSDTSAFAPLRSHPLATGNELMVSYL</sequence>
<dbReference type="EMBL" id="MN346705">
    <property type="protein sequence ID" value="QGR26327.1"/>
    <property type="molecule type" value="Genomic_DNA"/>
</dbReference>